<dbReference type="HOGENOM" id="CLU_737182_0_0_7"/>
<dbReference type="eggNOG" id="ENOG5033FT1">
    <property type="taxonomic scope" value="Bacteria"/>
</dbReference>
<dbReference type="KEGG" id="dol:Dole_0613"/>
<protein>
    <recommendedName>
        <fullName evidence="3">DUF3467 domain-containing protein</fullName>
    </recommendedName>
</protein>
<gene>
    <name evidence="1" type="ordered locus">Dole_0613</name>
</gene>
<dbReference type="Pfam" id="PF11950">
    <property type="entry name" value="DUF3467"/>
    <property type="match status" value="1"/>
</dbReference>
<evidence type="ECO:0008006" key="3">
    <source>
        <dbReference type="Google" id="ProtNLM"/>
    </source>
</evidence>
<dbReference type="Proteomes" id="UP000008561">
    <property type="component" value="Chromosome"/>
</dbReference>
<proteinExistence type="predicted"/>
<reference evidence="1 2" key="1">
    <citation type="submission" date="2007-10" db="EMBL/GenBank/DDBJ databases">
        <title>Complete sequence of Desulfococcus oleovorans Hxd3.</title>
        <authorList>
            <consortium name="US DOE Joint Genome Institute"/>
            <person name="Copeland A."/>
            <person name="Lucas S."/>
            <person name="Lapidus A."/>
            <person name="Barry K."/>
            <person name="Glavina del Rio T."/>
            <person name="Dalin E."/>
            <person name="Tice H."/>
            <person name="Pitluck S."/>
            <person name="Kiss H."/>
            <person name="Brettin T."/>
            <person name="Bruce D."/>
            <person name="Detter J.C."/>
            <person name="Han C."/>
            <person name="Schmutz J."/>
            <person name="Larimer F."/>
            <person name="Land M."/>
            <person name="Hauser L."/>
            <person name="Kyrpides N."/>
            <person name="Kim E."/>
            <person name="Wawrik B."/>
            <person name="Richardson P."/>
        </authorList>
    </citation>
    <scope>NUCLEOTIDE SEQUENCE [LARGE SCALE GENOMIC DNA]</scope>
    <source>
        <strain evidence="2">DSM 6200 / JCM 39069 / Hxd3</strain>
    </source>
</reference>
<name>A8ZUL0_DESOH</name>
<dbReference type="EMBL" id="CP000859">
    <property type="protein sequence ID" value="ABW66423.1"/>
    <property type="molecule type" value="Genomic_DNA"/>
</dbReference>
<accession>A8ZUL0</accession>
<evidence type="ECO:0000313" key="2">
    <source>
        <dbReference type="Proteomes" id="UP000008561"/>
    </source>
</evidence>
<dbReference type="STRING" id="96561.Dole_0613"/>
<dbReference type="AlphaFoldDB" id="A8ZUL0"/>
<organism evidence="1 2">
    <name type="scientific">Desulfosudis oleivorans (strain DSM 6200 / JCM 39069 / Hxd3)</name>
    <name type="common">Desulfococcus oleovorans</name>
    <dbReference type="NCBI Taxonomy" id="96561"/>
    <lineage>
        <taxon>Bacteria</taxon>
        <taxon>Pseudomonadati</taxon>
        <taxon>Thermodesulfobacteriota</taxon>
        <taxon>Desulfobacteria</taxon>
        <taxon>Desulfobacterales</taxon>
        <taxon>Desulfosudaceae</taxon>
        <taxon>Desulfosudis</taxon>
    </lineage>
</organism>
<dbReference type="InterPro" id="IPR021857">
    <property type="entry name" value="DUF3467"/>
</dbReference>
<dbReference type="OrthoDB" id="6154393at2"/>
<evidence type="ECO:0000313" key="1">
    <source>
        <dbReference type="EMBL" id="ABW66423.1"/>
    </source>
</evidence>
<keyword evidence="2" id="KW-1185">Reference proteome</keyword>
<sequence length="375" mass="41530">MSGAGPRERYARDTRIIETREEITLCFGAVGRSTPGDSEPVIDTATHVILTPPAAKRLSQVLMAALARHESLYGVIDPPVPPRIKEPDATALAGGAGHSPGVDRLLRLVEGLGVYSALERSFKLFPGVILGDRVLVGFNTDALAVDDRDDRLLGVCRNLGMPERFEKIYRERLPESNVILFGYEGNETGGGTCKAYLEFSGLYITAATKDPDTPPSALLHLGFKWDVADSRKAALARYTSHVGMSSEEMLKRVAQRFYASEATASYEIVRGIVQHAAGTMAPEDFLYLEVEEEGNPRRSYDINMYRAGFTLKDLYPWLREACRINGIGPETFHRFYEPMKHRLFGHVSGGQDREGRDFLTFYYGVSGGTEPAEER</sequence>
<dbReference type="RefSeq" id="WP_012174042.1">
    <property type="nucleotide sequence ID" value="NC_009943.1"/>
</dbReference>